<comment type="similarity">
    <text evidence="2">Belongs to the universal stress protein A family.</text>
</comment>
<dbReference type="EMBL" id="CAJFCI010000023">
    <property type="protein sequence ID" value="CAD5106509.1"/>
    <property type="molecule type" value="Genomic_DNA"/>
</dbReference>
<dbReference type="RefSeq" id="WP_187669872.1">
    <property type="nucleotide sequence ID" value="NZ_CAJFCI010000023.1"/>
</dbReference>
<comment type="subcellular location">
    <subcellularLocation>
        <location evidence="1">Cytoplasm</location>
    </subcellularLocation>
</comment>
<evidence type="ECO:0000256" key="2">
    <source>
        <dbReference type="ARBA" id="ARBA00008791"/>
    </source>
</evidence>
<dbReference type="PANTHER" id="PTHR46268:SF23">
    <property type="entry name" value="UNIVERSAL STRESS PROTEIN A-RELATED"/>
    <property type="match status" value="1"/>
</dbReference>
<dbReference type="InterPro" id="IPR006016">
    <property type="entry name" value="UspA"/>
</dbReference>
<accession>A0A7U7I7Q6</accession>
<dbReference type="PANTHER" id="PTHR46268">
    <property type="entry name" value="STRESS RESPONSE PROTEIN NHAX"/>
    <property type="match status" value="1"/>
</dbReference>
<dbReference type="SUPFAM" id="SSF52402">
    <property type="entry name" value="Adenine nucleotide alpha hydrolases-like"/>
    <property type="match status" value="2"/>
</dbReference>
<organism evidence="6 7">
    <name type="scientific">Zestomonas carbonaria</name>
    <dbReference type="NCBI Taxonomy" id="2762745"/>
    <lineage>
        <taxon>Bacteria</taxon>
        <taxon>Pseudomonadati</taxon>
        <taxon>Pseudomonadota</taxon>
        <taxon>Gammaproteobacteria</taxon>
        <taxon>Pseudomonadales</taxon>
        <taxon>Pseudomonadaceae</taxon>
        <taxon>Zestomonas</taxon>
    </lineage>
</organism>
<dbReference type="PRINTS" id="PR01438">
    <property type="entry name" value="UNVRSLSTRESS"/>
</dbReference>
<evidence type="ECO:0000313" key="7">
    <source>
        <dbReference type="Proteomes" id="UP000583387"/>
    </source>
</evidence>
<evidence type="ECO:0000256" key="3">
    <source>
        <dbReference type="ARBA" id="ARBA00011738"/>
    </source>
</evidence>
<evidence type="ECO:0000313" key="6">
    <source>
        <dbReference type="EMBL" id="CAD5106509.1"/>
    </source>
</evidence>
<evidence type="ECO:0000256" key="4">
    <source>
        <dbReference type="ARBA" id="ARBA00022490"/>
    </source>
</evidence>
<reference evidence="6 7" key="1">
    <citation type="submission" date="2020-08" db="EMBL/GenBank/DDBJ databases">
        <authorList>
            <person name="Criscuolo A."/>
        </authorList>
    </citation>
    <scope>NUCLEOTIDE SEQUENCE [LARGE SCALE GENOMIC DNA]</scope>
    <source>
        <strain evidence="6">CIP111764</strain>
    </source>
</reference>
<dbReference type="InterPro" id="IPR014729">
    <property type="entry name" value="Rossmann-like_a/b/a_fold"/>
</dbReference>
<gene>
    <name evidence="6" type="ORF">PSEWESI4_00772</name>
</gene>
<dbReference type="Pfam" id="PF00582">
    <property type="entry name" value="Usp"/>
    <property type="match status" value="3"/>
</dbReference>
<evidence type="ECO:0000259" key="5">
    <source>
        <dbReference type="Pfam" id="PF00582"/>
    </source>
</evidence>
<sequence>MFQHILIAHDLSREAEVALQRAAQLARQHGARLTLLHVLDHPDLLDATEQHLARRLATFAGIDSRLLLAKGTPHEVISLHLKEQQADLLVLGAHHKGRPELFAGTTLERVARQSQVPVLLAVHEPVAPYTQALVAVDFSLSACNAMQISRRLLPEEADMFALHICEVAPIHAEAAQQDLACQRSLFEKLIADESARLPAGAKLRHGLRMGERMSCLQAAIDELRPQLVALGQHNRSVLSEALLGGLAQSLMRQPPCDVLISRGA</sequence>
<comment type="subunit">
    <text evidence="3">Homodimer.</text>
</comment>
<dbReference type="AlphaFoldDB" id="A0A7U7I7Q6"/>
<protein>
    <recommendedName>
        <fullName evidence="5">UspA domain-containing protein</fullName>
    </recommendedName>
</protein>
<proteinExistence type="inferred from homology"/>
<feature type="domain" description="UspA" evidence="5">
    <location>
        <begin position="53"/>
        <end position="120"/>
    </location>
</feature>
<feature type="domain" description="UspA" evidence="5">
    <location>
        <begin position="1"/>
        <end position="47"/>
    </location>
</feature>
<dbReference type="InterPro" id="IPR006015">
    <property type="entry name" value="Universal_stress_UspA"/>
</dbReference>
<keyword evidence="7" id="KW-1185">Reference proteome</keyword>
<dbReference type="CDD" id="cd00293">
    <property type="entry name" value="USP-like"/>
    <property type="match status" value="2"/>
</dbReference>
<feature type="domain" description="UspA" evidence="5">
    <location>
        <begin position="129"/>
        <end position="262"/>
    </location>
</feature>
<name>A0A7U7I7Q6_9GAMM</name>
<comment type="caution">
    <text evidence="6">The sequence shown here is derived from an EMBL/GenBank/DDBJ whole genome shotgun (WGS) entry which is preliminary data.</text>
</comment>
<dbReference type="Gene3D" id="3.40.50.620">
    <property type="entry name" value="HUPs"/>
    <property type="match status" value="2"/>
</dbReference>
<evidence type="ECO:0000256" key="1">
    <source>
        <dbReference type="ARBA" id="ARBA00004496"/>
    </source>
</evidence>
<dbReference type="GO" id="GO:0005737">
    <property type="term" value="C:cytoplasm"/>
    <property type="evidence" value="ECO:0007669"/>
    <property type="project" value="UniProtKB-SubCell"/>
</dbReference>
<keyword evidence="4" id="KW-0963">Cytoplasm</keyword>
<dbReference type="Proteomes" id="UP000583387">
    <property type="component" value="Unassembled WGS sequence"/>
</dbReference>